<dbReference type="Gene3D" id="1.10.287.1490">
    <property type="match status" value="1"/>
</dbReference>
<dbReference type="GO" id="GO:0005634">
    <property type="term" value="C:nucleus"/>
    <property type="evidence" value="ECO:0007669"/>
    <property type="project" value="TreeGrafter"/>
</dbReference>
<feature type="region of interest" description="Disordered" evidence="5">
    <location>
        <begin position="337"/>
        <end position="373"/>
    </location>
</feature>
<keyword evidence="8" id="KW-1185">Reference proteome</keyword>
<organism evidence="7 8">
    <name type="scientific">Heterotrigona itama</name>
    <dbReference type="NCBI Taxonomy" id="395501"/>
    <lineage>
        <taxon>Eukaryota</taxon>
        <taxon>Metazoa</taxon>
        <taxon>Ecdysozoa</taxon>
        <taxon>Arthropoda</taxon>
        <taxon>Hexapoda</taxon>
        <taxon>Insecta</taxon>
        <taxon>Pterygota</taxon>
        <taxon>Neoptera</taxon>
        <taxon>Endopterygota</taxon>
        <taxon>Hymenoptera</taxon>
        <taxon>Apocrita</taxon>
        <taxon>Aculeata</taxon>
        <taxon>Apoidea</taxon>
        <taxon>Anthophila</taxon>
        <taxon>Apidae</taxon>
        <taxon>Heterotrigona</taxon>
    </lineage>
</organism>
<evidence type="ECO:0000256" key="1">
    <source>
        <dbReference type="ARBA" id="ARBA00022771"/>
    </source>
</evidence>
<dbReference type="PROSITE" id="PS50089">
    <property type="entry name" value="ZF_RING_2"/>
    <property type="match status" value="1"/>
</dbReference>
<keyword evidence="1 3" id="KW-0863">Zinc-finger</keyword>
<proteinExistence type="predicted"/>
<feature type="region of interest" description="Disordered" evidence="5">
    <location>
        <begin position="236"/>
        <end position="269"/>
    </location>
</feature>
<dbReference type="InterPro" id="IPR052639">
    <property type="entry name" value="TRAIP_ubiq-protein_ligase"/>
</dbReference>
<dbReference type="OrthoDB" id="8062037at2759"/>
<feature type="non-terminal residue" evidence="7">
    <location>
        <position position="373"/>
    </location>
</feature>
<reference evidence="7" key="1">
    <citation type="submission" date="2020-07" db="EMBL/GenBank/DDBJ databases">
        <authorList>
            <person name="Nazaruddin N."/>
        </authorList>
    </citation>
    <scope>NUCLEOTIDE SEQUENCE</scope>
</reference>
<dbReference type="GO" id="GO:0090734">
    <property type="term" value="C:site of DNA damage"/>
    <property type="evidence" value="ECO:0007669"/>
    <property type="project" value="TreeGrafter"/>
</dbReference>
<accession>A0A6V7H3D0</accession>
<evidence type="ECO:0000256" key="4">
    <source>
        <dbReference type="SAM" id="Coils"/>
    </source>
</evidence>
<dbReference type="AlphaFoldDB" id="A0A6V7H3D0"/>
<dbReference type="InterPro" id="IPR013083">
    <property type="entry name" value="Znf_RING/FYVE/PHD"/>
</dbReference>
<dbReference type="InterPro" id="IPR001841">
    <property type="entry name" value="Znf_RING"/>
</dbReference>
<comment type="caution">
    <text evidence="7">The sequence shown here is derived from an EMBL/GenBank/DDBJ whole genome shotgun (WGS) entry which is preliminary data.</text>
</comment>
<evidence type="ECO:0000313" key="7">
    <source>
        <dbReference type="EMBL" id="CAD1473405.1"/>
    </source>
</evidence>
<dbReference type="PANTHER" id="PTHR46569">
    <property type="entry name" value="E3 UBIQUITIN-PROTEIN LIGASE TRAIP"/>
    <property type="match status" value="1"/>
</dbReference>
<dbReference type="EMBL" id="CAJDYZ010006453">
    <property type="protein sequence ID" value="CAD1473405.1"/>
    <property type="molecule type" value="Genomic_DNA"/>
</dbReference>
<feature type="coiled-coil region" evidence="4">
    <location>
        <begin position="99"/>
        <end position="227"/>
    </location>
</feature>
<dbReference type="Gene3D" id="3.30.40.10">
    <property type="entry name" value="Zinc/RING finger domain, C3HC4 (zinc finger)"/>
    <property type="match status" value="1"/>
</dbReference>
<keyword evidence="4" id="KW-0175">Coiled coil</keyword>
<evidence type="ECO:0000256" key="5">
    <source>
        <dbReference type="SAM" id="MobiDB-lite"/>
    </source>
</evidence>
<dbReference type="Proteomes" id="UP000752696">
    <property type="component" value="Unassembled WGS sequence"/>
</dbReference>
<protein>
    <recommendedName>
        <fullName evidence="6">RING-type domain-containing protein</fullName>
    </recommendedName>
</protein>
<name>A0A6V7H3D0_9HYME</name>
<sequence length="373" mass="43565">MNVICSICSDQLMQSDDIFYTKCGHVFHLHCLTPWLERSKSCPQCREKVTQNKIHRLYFTFSNNELVESQGSTLQEKVDRLKFQILLKEKDIQYHSSKNVTLEKQNAGLKQEVRKLESEMNKKNAAIHALKEQINYFKEQSSHCDNLKREINQLKNKIEDLRPELIERFNKCKQLRMSVKKLQEELSKVNTKSPLEQSKRMDLEEKLAFSESKNMALQKRVDELEEILGINEKSNSELEVQTAEDEDNICKDSSTEKTSKKYDQDTSSKNSILNCTTKQKTEKICNIKSVQEKIETNNCQIENNTRDLEIDLLNCSSSKNSSIECKRLKLLDDTITSHRSDNDKSSNSYMSKKRRKNNTKRKISDIENKHDNH</sequence>
<keyword evidence="2" id="KW-0862">Zinc</keyword>
<feature type="compositionally biased region" description="Basic and acidic residues" evidence="5">
    <location>
        <begin position="362"/>
        <end position="373"/>
    </location>
</feature>
<dbReference type="SMART" id="SM00184">
    <property type="entry name" value="RING"/>
    <property type="match status" value="1"/>
</dbReference>
<evidence type="ECO:0000256" key="3">
    <source>
        <dbReference type="PROSITE-ProRule" id="PRU00175"/>
    </source>
</evidence>
<dbReference type="GO" id="GO:0061630">
    <property type="term" value="F:ubiquitin protein ligase activity"/>
    <property type="evidence" value="ECO:0007669"/>
    <property type="project" value="TreeGrafter"/>
</dbReference>
<evidence type="ECO:0000313" key="8">
    <source>
        <dbReference type="Proteomes" id="UP000752696"/>
    </source>
</evidence>
<feature type="compositionally biased region" description="Basic and acidic residues" evidence="5">
    <location>
        <begin position="248"/>
        <end position="266"/>
    </location>
</feature>
<dbReference type="PANTHER" id="PTHR46569:SF1">
    <property type="entry name" value="E3 UBIQUITIN-PROTEIN LIGASE RFWD3-RELATED"/>
    <property type="match status" value="1"/>
</dbReference>
<feature type="domain" description="RING-type" evidence="6">
    <location>
        <begin position="5"/>
        <end position="46"/>
    </location>
</feature>
<dbReference type="Pfam" id="PF13639">
    <property type="entry name" value="zf-RING_2"/>
    <property type="match status" value="1"/>
</dbReference>
<dbReference type="GO" id="GO:0008270">
    <property type="term" value="F:zinc ion binding"/>
    <property type="evidence" value="ECO:0007669"/>
    <property type="project" value="UniProtKB-KW"/>
</dbReference>
<gene>
    <name evidence="7" type="ORF">MHI_LOCUS376355</name>
</gene>
<dbReference type="GO" id="GO:0016567">
    <property type="term" value="P:protein ubiquitination"/>
    <property type="evidence" value="ECO:0007669"/>
    <property type="project" value="TreeGrafter"/>
</dbReference>
<evidence type="ECO:0000256" key="2">
    <source>
        <dbReference type="ARBA" id="ARBA00022833"/>
    </source>
</evidence>
<evidence type="ECO:0000259" key="6">
    <source>
        <dbReference type="PROSITE" id="PS50089"/>
    </source>
</evidence>
<keyword evidence="1 3" id="KW-0479">Metal-binding</keyword>
<dbReference type="GO" id="GO:0031297">
    <property type="term" value="P:replication fork processing"/>
    <property type="evidence" value="ECO:0007669"/>
    <property type="project" value="TreeGrafter"/>
</dbReference>
<feature type="compositionally biased region" description="Basic residues" evidence="5">
    <location>
        <begin position="351"/>
        <end position="361"/>
    </location>
</feature>
<dbReference type="SUPFAM" id="SSF57850">
    <property type="entry name" value="RING/U-box"/>
    <property type="match status" value="1"/>
</dbReference>